<evidence type="ECO:0000313" key="4">
    <source>
        <dbReference type="EMBL" id="KAK3693916.1"/>
    </source>
</evidence>
<gene>
    <name evidence="4" type="ORF">B0T22DRAFT_533082</name>
</gene>
<feature type="domain" description="C2H2-type" evidence="3">
    <location>
        <begin position="513"/>
        <end position="543"/>
    </location>
</feature>
<evidence type="ECO:0000256" key="2">
    <source>
        <dbReference type="SAM" id="MobiDB-lite"/>
    </source>
</evidence>
<protein>
    <recommendedName>
        <fullName evidence="3">C2H2-type domain-containing protein</fullName>
    </recommendedName>
</protein>
<evidence type="ECO:0000259" key="3">
    <source>
        <dbReference type="PROSITE" id="PS50157"/>
    </source>
</evidence>
<feature type="region of interest" description="Disordered" evidence="2">
    <location>
        <begin position="1"/>
        <end position="22"/>
    </location>
</feature>
<keyword evidence="5" id="KW-1185">Reference proteome</keyword>
<name>A0AAE0XIH4_9PEZI</name>
<dbReference type="EMBL" id="JAULSO010000001">
    <property type="protein sequence ID" value="KAK3693916.1"/>
    <property type="molecule type" value="Genomic_DNA"/>
</dbReference>
<organism evidence="4 5">
    <name type="scientific">Podospora appendiculata</name>
    <dbReference type="NCBI Taxonomy" id="314037"/>
    <lineage>
        <taxon>Eukaryota</taxon>
        <taxon>Fungi</taxon>
        <taxon>Dikarya</taxon>
        <taxon>Ascomycota</taxon>
        <taxon>Pezizomycotina</taxon>
        <taxon>Sordariomycetes</taxon>
        <taxon>Sordariomycetidae</taxon>
        <taxon>Sordariales</taxon>
        <taxon>Podosporaceae</taxon>
        <taxon>Podospora</taxon>
    </lineage>
</organism>
<keyword evidence="1" id="KW-0862">Zinc</keyword>
<feature type="compositionally biased region" description="Basic and acidic residues" evidence="2">
    <location>
        <begin position="449"/>
        <end position="465"/>
    </location>
</feature>
<sequence length="595" mass="65961">MSSLHPRLNHQDEGPCPSTIRNNDSRISLTQASVTSSHGVPCPYEDKVVPNGTTARMVLMFLRGIVEQPAQLQQSYVCPMMKCHRAFSSQLPLIHHLLSCPEISYGVFDCEKCNEYHQFPTTEKEWAQWTTWRSQPAPFERKRSLGSKMRDTFTFGRKEPARRMNASPEPQIEHGFFHSMRPGTAASQRRTMGGCPEHAVPFMAHGSLSGFPNTQKPLVCVGNPGADRGMFWQGFGSDDMSQPQSQVPSIAPSTTLCTNPSQTVTANTSQTTLFTDPRFPSFQAPNPSTQGGNDAMTPPQYMFAQSAFDENRLSAMSLDEPLDAALPSGELRSPTASNHHTWWGQKPGSETQCPTPVSSGANVGFQIQSPVSGMLPVENMPGDLPTPTSPCTSSVMEEGHPSPYYPVQQTQIQHPMSRAISHDRMQVGAPGFYGLPISNGNPLGAMPPHDNHGDHAHHDHHDHHGLLGHRKTGLESPTEDLICEECQWKPRGVRENLKGYLRKHKNTHKGLRLPCDEPGCNKTFSRLDNLKKHRKEKHDIDEVGSVPPPDRLAEDYAEHIENGAEQRRPDTTESRIRAAAATADDYSMLWPALHF</sequence>
<keyword evidence="1" id="KW-0479">Metal-binding</keyword>
<dbReference type="GO" id="GO:0008270">
    <property type="term" value="F:zinc ion binding"/>
    <property type="evidence" value="ECO:0007669"/>
    <property type="project" value="UniProtKB-KW"/>
</dbReference>
<dbReference type="PROSITE" id="PS50157">
    <property type="entry name" value="ZINC_FINGER_C2H2_2"/>
    <property type="match status" value="1"/>
</dbReference>
<reference evidence="4" key="2">
    <citation type="submission" date="2023-06" db="EMBL/GenBank/DDBJ databases">
        <authorList>
            <consortium name="Lawrence Berkeley National Laboratory"/>
            <person name="Haridas S."/>
            <person name="Hensen N."/>
            <person name="Bonometti L."/>
            <person name="Westerberg I."/>
            <person name="Brannstrom I.O."/>
            <person name="Guillou S."/>
            <person name="Cros-Aarteil S."/>
            <person name="Calhoun S."/>
            <person name="Kuo A."/>
            <person name="Mondo S."/>
            <person name="Pangilinan J."/>
            <person name="Riley R."/>
            <person name="Labutti K."/>
            <person name="Andreopoulos B."/>
            <person name="Lipzen A."/>
            <person name="Chen C."/>
            <person name="Yanf M."/>
            <person name="Daum C."/>
            <person name="Ng V."/>
            <person name="Clum A."/>
            <person name="Steindorff A."/>
            <person name="Ohm R."/>
            <person name="Martin F."/>
            <person name="Silar P."/>
            <person name="Natvig D."/>
            <person name="Lalanne C."/>
            <person name="Gautier V."/>
            <person name="Ament-Velasquez S.L."/>
            <person name="Kruys A."/>
            <person name="Hutchinson M.I."/>
            <person name="Powell A.J."/>
            <person name="Barry K."/>
            <person name="Miller A.N."/>
            <person name="Grigoriev I.V."/>
            <person name="Debuchy R."/>
            <person name="Gladieux P."/>
            <person name="Thoren M.H."/>
            <person name="Johannesson H."/>
        </authorList>
    </citation>
    <scope>NUCLEOTIDE SEQUENCE</scope>
    <source>
        <strain evidence="4">CBS 314.62</strain>
    </source>
</reference>
<evidence type="ECO:0000256" key="1">
    <source>
        <dbReference type="PROSITE-ProRule" id="PRU00042"/>
    </source>
</evidence>
<reference evidence="4" key="1">
    <citation type="journal article" date="2023" name="Mol. Phylogenet. Evol.">
        <title>Genome-scale phylogeny and comparative genomics of the fungal order Sordariales.</title>
        <authorList>
            <person name="Hensen N."/>
            <person name="Bonometti L."/>
            <person name="Westerberg I."/>
            <person name="Brannstrom I.O."/>
            <person name="Guillou S."/>
            <person name="Cros-Aarteil S."/>
            <person name="Calhoun S."/>
            <person name="Haridas S."/>
            <person name="Kuo A."/>
            <person name="Mondo S."/>
            <person name="Pangilinan J."/>
            <person name="Riley R."/>
            <person name="LaButti K."/>
            <person name="Andreopoulos B."/>
            <person name="Lipzen A."/>
            <person name="Chen C."/>
            <person name="Yan M."/>
            <person name="Daum C."/>
            <person name="Ng V."/>
            <person name="Clum A."/>
            <person name="Steindorff A."/>
            <person name="Ohm R.A."/>
            <person name="Martin F."/>
            <person name="Silar P."/>
            <person name="Natvig D.O."/>
            <person name="Lalanne C."/>
            <person name="Gautier V."/>
            <person name="Ament-Velasquez S.L."/>
            <person name="Kruys A."/>
            <person name="Hutchinson M.I."/>
            <person name="Powell A.J."/>
            <person name="Barry K."/>
            <person name="Miller A.N."/>
            <person name="Grigoriev I.V."/>
            <person name="Debuchy R."/>
            <person name="Gladieux P."/>
            <person name="Hiltunen Thoren M."/>
            <person name="Johannesson H."/>
        </authorList>
    </citation>
    <scope>NUCLEOTIDE SEQUENCE</scope>
    <source>
        <strain evidence="4">CBS 314.62</strain>
    </source>
</reference>
<dbReference type="Gene3D" id="3.30.160.60">
    <property type="entry name" value="Classic Zinc Finger"/>
    <property type="match status" value="1"/>
</dbReference>
<keyword evidence="1" id="KW-0863">Zinc-finger</keyword>
<dbReference type="SUPFAM" id="SSF57667">
    <property type="entry name" value="beta-beta-alpha zinc fingers"/>
    <property type="match status" value="1"/>
</dbReference>
<accession>A0AAE0XIH4</accession>
<feature type="region of interest" description="Disordered" evidence="2">
    <location>
        <begin position="449"/>
        <end position="473"/>
    </location>
</feature>
<comment type="caution">
    <text evidence="4">The sequence shown here is derived from an EMBL/GenBank/DDBJ whole genome shotgun (WGS) entry which is preliminary data.</text>
</comment>
<dbReference type="Proteomes" id="UP001270362">
    <property type="component" value="Unassembled WGS sequence"/>
</dbReference>
<dbReference type="AlphaFoldDB" id="A0AAE0XIH4"/>
<dbReference type="InterPro" id="IPR013087">
    <property type="entry name" value="Znf_C2H2_type"/>
</dbReference>
<dbReference type="PROSITE" id="PS00028">
    <property type="entry name" value="ZINC_FINGER_C2H2_1"/>
    <property type="match status" value="1"/>
</dbReference>
<proteinExistence type="predicted"/>
<dbReference type="InterPro" id="IPR036236">
    <property type="entry name" value="Znf_C2H2_sf"/>
</dbReference>
<evidence type="ECO:0000313" key="5">
    <source>
        <dbReference type="Proteomes" id="UP001270362"/>
    </source>
</evidence>
<dbReference type="SMART" id="SM00355">
    <property type="entry name" value="ZnF_C2H2"/>
    <property type="match status" value="3"/>
</dbReference>